<dbReference type="PANTHER" id="PTHR15503">
    <property type="entry name" value="LDOC1 RELATED"/>
    <property type="match status" value="1"/>
</dbReference>
<feature type="domain" description="Retrotransposon gag" evidence="2">
    <location>
        <begin position="154"/>
        <end position="239"/>
    </location>
</feature>
<feature type="region of interest" description="Disordered" evidence="1">
    <location>
        <begin position="76"/>
        <end position="100"/>
    </location>
</feature>
<evidence type="ECO:0000313" key="3">
    <source>
        <dbReference type="EMBL" id="KAG6398890.1"/>
    </source>
</evidence>
<feature type="compositionally biased region" description="Polar residues" evidence="1">
    <location>
        <begin position="271"/>
        <end position="282"/>
    </location>
</feature>
<comment type="caution">
    <text evidence="3">The sequence shown here is derived from an EMBL/GenBank/DDBJ whole genome shotgun (WGS) entry which is preliminary data.</text>
</comment>
<dbReference type="Pfam" id="PF08284">
    <property type="entry name" value="RVP_2"/>
    <property type="match status" value="1"/>
</dbReference>
<name>A0A8X8WQ67_SALSN</name>
<evidence type="ECO:0000313" key="4">
    <source>
        <dbReference type="Proteomes" id="UP000298416"/>
    </source>
</evidence>
<protein>
    <recommendedName>
        <fullName evidence="2">Retrotransposon gag domain-containing protein</fullName>
    </recommendedName>
</protein>
<feature type="region of interest" description="Disordered" evidence="1">
    <location>
        <begin position="664"/>
        <end position="729"/>
    </location>
</feature>
<keyword evidence="4" id="KW-1185">Reference proteome</keyword>
<feature type="compositionally biased region" description="Polar residues" evidence="1">
    <location>
        <begin position="689"/>
        <end position="699"/>
    </location>
</feature>
<reference evidence="3" key="2">
    <citation type="submission" date="2020-08" db="EMBL/GenBank/DDBJ databases">
        <title>Plant Genome Project.</title>
        <authorList>
            <person name="Zhang R.-G."/>
        </authorList>
    </citation>
    <scope>NUCLEOTIDE SEQUENCE</scope>
    <source>
        <strain evidence="3">Huo1</strain>
        <tissue evidence="3">Leaf</tissue>
    </source>
</reference>
<dbReference type="EMBL" id="PNBA02000015">
    <property type="protein sequence ID" value="KAG6398890.1"/>
    <property type="molecule type" value="Genomic_DNA"/>
</dbReference>
<dbReference type="Gene3D" id="2.40.70.10">
    <property type="entry name" value="Acid Proteases"/>
    <property type="match status" value="1"/>
</dbReference>
<dbReference type="Pfam" id="PF03732">
    <property type="entry name" value="Retrotrans_gag"/>
    <property type="match status" value="1"/>
</dbReference>
<evidence type="ECO:0000259" key="2">
    <source>
        <dbReference type="Pfam" id="PF03732"/>
    </source>
</evidence>
<sequence>MASDDVNTGGDPSLAYTLEELGQTMFDIKVRIAGDEKKIQSNRFAQEAFERQQTQWNKSMDDHMTRLITAVENLGKKPPDAATHMSSATPPRGWKLPPSHTIRPVGFNQDSWPKLKMDPPRFNGDGVGLWIKKIQKFYNHTFTSLSDRLYLTEFLLDDAAEEWFEWWESNNKDRGWDDFLLDIKRRFDPDLYEDYVGRLATLRQKGSLESYLAEFKPLLRKVTHVGDDTLTSLFVAGLSAPLKHELLIRRPASLSDAISLAQQLAACHTASHTSQSSGSRSAWQHRDGKQYQKPQSPSPKQPDLVRLPNPYQKQQREAQAPFDYPVVRVSAAERADRTKRGLCWYCPEPYSRSHVCSKKFYALMGEDEEGDPEHDMEDPLDGEEAENMVISGDVSRILVIGPKLRPRSIRITGMIYEAPVSVLIDGGSTHNFIKPAVAEQLSLSLHTISPFRVFVGNGASLRCDYVSLNTPISLQGNCFDIDLFLLQVEGPDVILGVQWLQELGKVALDFRHLTMEFLWNQSRVTLTGEDKPPRQVSYNNLFSLISHDSESDLFEIVPLGPDQTGDLTPQTTIDPALTSVLKFVPFISATMNLPASFRRSDPYDTPICASESRTVLVNGIPQEQWSVGWSSDGGVTRSWESAALLREHFPDLHLEDKVALVDGGVDRDSTLEEGVRTEEGPSPRAEQAGAQTNEPNIKTKTAKKLVPPREERPKRNAPRPSKYNDFVPR</sequence>
<evidence type="ECO:0000256" key="1">
    <source>
        <dbReference type="SAM" id="MobiDB-lite"/>
    </source>
</evidence>
<dbReference type="InterPro" id="IPR021109">
    <property type="entry name" value="Peptidase_aspartic_dom_sf"/>
</dbReference>
<dbReference type="SUPFAM" id="SSF50630">
    <property type="entry name" value="Acid proteases"/>
    <property type="match status" value="1"/>
</dbReference>
<organism evidence="3">
    <name type="scientific">Salvia splendens</name>
    <name type="common">Scarlet sage</name>
    <dbReference type="NCBI Taxonomy" id="180675"/>
    <lineage>
        <taxon>Eukaryota</taxon>
        <taxon>Viridiplantae</taxon>
        <taxon>Streptophyta</taxon>
        <taxon>Embryophyta</taxon>
        <taxon>Tracheophyta</taxon>
        <taxon>Spermatophyta</taxon>
        <taxon>Magnoliopsida</taxon>
        <taxon>eudicotyledons</taxon>
        <taxon>Gunneridae</taxon>
        <taxon>Pentapetalae</taxon>
        <taxon>asterids</taxon>
        <taxon>lamiids</taxon>
        <taxon>Lamiales</taxon>
        <taxon>Lamiaceae</taxon>
        <taxon>Nepetoideae</taxon>
        <taxon>Mentheae</taxon>
        <taxon>Salviinae</taxon>
        <taxon>Salvia</taxon>
        <taxon>Salvia subgen. Calosphace</taxon>
        <taxon>core Calosphace</taxon>
    </lineage>
</organism>
<reference evidence="3" key="1">
    <citation type="submission" date="2018-01" db="EMBL/GenBank/DDBJ databases">
        <authorList>
            <person name="Mao J.F."/>
        </authorList>
    </citation>
    <scope>NUCLEOTIDE SEQUENCE</scope>
    <source>
        <strain evidence="3">Huo1</strain>
        <tissue evidence="3">Leaf</tissue>
    </source>
</reference>
<dbReference type="PANTHER" id="PTHR15503:SF22">
    <property type="entry name" value="TRANSPOSON TY3-I GAG POLYPROTEIN"/>
    <property type="match status" value="1"/>
</dbReference>
<dbReference type="InterPro" id="IPR005162">
    <property type="entry name" value="Retrotrans_gag_dom"/>
</dbReference>
<dbReference type="InterPro" id="IPR032567">
    <property type="entry name" value="RTL1-rel"/>
</dbReference>
<feature type="compositionally biased region" description="Basic and acidic residues" evidence="1">
    <location>
        <begin position="664"/>
        <end position="681"/>
    </location>
</feature>
<proteinExistence type="predicted"/>
<feature type="region of interest" description="Disordered" evidence="1">
    <location>
        <begin position="271"/>
        <end position="307"/>
    </location>
</feature>
<dbReference type="AlphaFoldDB" id="A0A8X8WQ67"/>
<dbReference type="CDD" id="cd00303">
    <property type="entry name" value="retropepsin_like"/>
    <property type="match status" value="1"/>
</dbReference>
<accession>A0A8X8WQ67</accession>
<dbReference type="Proteomes" id="UP000298416">
    <property type="component" value="Unassembled WGS sequence"/>
</dbReference>
<gene>
    <name evidence="3" type="ORF">SASPL_140361</name>
</gene>